<dbReference type="Proteomes" id="UP000316726">
    <property type="component" value="Chromosome 10"/>
</dbReference>
<organism evidence="2 3">
    <name type="scientific">Chloropicon primus</name>
    <dbReference type="NCBI Taxonomy" id="1764295"/>
    <lineage>
        <taxon>Eukaryota</taxon>
        <taxon>Viridiplantae</taxon>
        <taxon>Chlorophyta</taxon>
        <taxon>Chloropicophyceae</taxon>
        <taxon>Chloropicales</taxon>
        <taxon>Chloropicaceae</taxon>
        <taxon>Chloropicon</taxon>
    </lineage>
</organism>
<name>A0A5B8MRZ7_9CHLO</name>
<reference evidence="2 3" key="1">
    <citation type="submission" date="2018-07" db="EMBL/GenBank/DDBJ databases">
        <title>The complete nuclear genome of the prasinophyte Chloropicon primus (CCMP1205).</title>
        <authorList>
            <person name="Pombert J.-F."/>
            <person name="Otis C."/>
            <person name="Turmel M."/>
            <person name="Lemieux C."/>
        </authorList>
    </citation>
    <scope>NUCLEOTIDE SEQUENCE [LARGE SCALE GENOMIC DNA]</scope>
    <source>
        <strain evidence="2 3">CCMP1205</strain>
    </source>
</reference>
<evidence type="ECO:0008006" key="4">
    <source>
        <dbReference type="Google" id="ProtNLM"/>
    </source>
</evidence>
<evidence type="ECO:0000313" key="2">
    <source>
        <dbReference type="EMBL" id="QDZ23369.1"/>
    </source>
</evidence>
<sequence>MAEERLGMESVVLATEVEGGEGVSAVKTKTSRYLSKEERRIATEMLLGGASIRAVSKKLHRALSSIHKVKCDLKQGLSWNVARTKTRKSKLDNDTCKRLIEDELEKNDGRITVAQIAKVLNCAPSTAHTWRKKQGFFKTWTKTLPKIGIHPV</sequence>
<accession>A0A5B8MRZ7</accession>
<reference evidence="1" key="2">
    <citation type="submission" date="2021-01" db="EMBL/GenBank/DDBJ databases">
        <authorList>
            <person name="Corre E."/>
            <person name="Pelletier E."/>
            <person name="Niang G."/>
            <person name="Scheremetjew M."/>
            <person name="Finn R."/>
            <person name="Kale V."/>
            <person name="Holt S."/>
            <person name="Cochrane G."/>
            <person name="Meng A."/>
            <person name="Brown T."/>
            <person name="Cohen L."/>
        </authorList>
    </citation>
    <scope>NUCLEOTIDE SEQUENCE</scope>
    <source>
        <strain evidence="1">CCMP1205</strain>
    </source>
</reference>
<gene>
    <name evidence="2" type="ORF">A3770_10p58870</name>
    <name evidence="1" type="ORF">CPRI1469_LOCUS2457</name>
</gene>
<evidence type="ECO:0000313" key="1">
    <source>
        <dbReference type="EMBL" id="CAD9713605.1"/>
    </source>
</evidence>
<keyword evidence="3" id="KW-1185">Reference proteome</keyword>
<dbReference type="EMBL" id="HBHL01003920">
    <property type="protein sequence ID" value="CAD9713605.1"/>
    <property type="molecule type" value="Transcribed_RNA"/>
</dbReference>
<proteinExistence type="predicted"/>
<evidence type="ECO:0000313" key="3">
    <source>
        <dbReference type="Proteomes" id="UP000316726"/>
    </source>
</evidence>
<dbReference type="EMBL" id="CP031043">
    <property type="protein sequence ID" value="QDZ23369.1"/>
    <property type="molecule type" value="Genomic_DNA"/>
</dbReference>
<dbReference type="AlphaFoldDB" id="A0A5B8MRZ7"/>
<protein>
    <recommendedName>
        <fullName evidence="4">Transposase IS30-like HTH domain-containing protein</fullName>
    </recommendedName>
</protein>